<feature type="compositionally biased region" description="Polar residues" evidence="6">
    <location>
        <begin position="918"/>
        <end position="935"/>
    </location>
</feature>
<dbReference type="FunFam" id="1.20.58.2220:FF:000005">
    <property type="entry name" value="Formin 1"/>
    <property type="match status" value="1"/>
</dbReference>
<keyword evidence="4" id="KW-0539">Nucleus</keyword>
<evidence type="ECO:0000256" key="4">
    <source>
        <dbReference type="ARBA" id="ARBA00023242"/>
    </source>
</evidence>
<feature type="region of interest" description="Disordered" evidence="6">
    <location>
        <begin position="581"/>
        <end position="600"/>
    </location>
</feature>
<gene>
    <name evidence="8" type="ORF">GDO86_014438</name>
</gene>
<sequence>METVKGSRIAHWCWKDSMLSIETRKLFPAIKEEVFTVPALKFPAGSCQPYLKQQLYQDQPLEGAIRNGKLSTEHVPVEKPARSSSLCIEAADGKTQQTTASPRTKQRKPGFIPTPSPAARLLSWNRNDLSARKGAGGLSCNMGNQDAKLKKGSGDGQDGAEAGPKDGENTKRGGKRSLGKRGETQSKKKIKSESRASVFSNLRIRKTLSRPKDGAGGSKEDVLGSQALHTEELDSACSVLTKTPDLSISADDAGLSDTDAEHFEIPHDVRVAAANNDAQEGQRTSSGSDTDIYSFHSATEQDDLLSDIQQAIKWQHSLQGTCDSEASDLLAKVIGGPLAKSHTLYLDAPEQLVASEKESVQDAGLHSPPAHTQQEEPVITGTGEAKLPDLVQDESLGAPGVSLADDVHLSPLSTSPSHKERESPPEELGTALDSDAPIVISVTVGLEGAIGDFHTHPSCLTEDTGYTDVTDHAINGTQVTPQAMTNHNGVRPYPAINPCYIKTTTRQLSSPNHSPFASPSHSPQLYRKHGDTLKQETSLKKKRSSSLVGNISRSADWTQEFIKDQTLRKGSSSDFLAFGTSGKSAESLPSDSRKSSIQTSAQSFPNVFTGRTLLEKLFNQQKNEEAEKLCSQIIAVGLLLPFGECFREQCSKSAPQIPSTFDQDQLYTWAAVSQPTHSLDYLEGHFPKRIQTSWPPVSKPPDRETENQFPDQEQDGKAPEEAEEKEDSDFKYPLLNEDHMNIIQQLEQTIEDLRTKLAEREKDSSQLDAATSSETQDLQNKDLCIDLVPPEKVVEGKSVQTSPVEEFFIQEGQQANLHARGRTAQPLALHLPSNLTYCSELSVVLSPKPNSQTDANHFIDELSNDIAHPPEITQTGPALQTANGYIPHLPESRPFPQLPNHNHTQSGIPIPPPLPPFASTNNLTLHDNGPQSSQHMGVPPPPTCFPGVPPPPPPLPLNLCSSFGHSLPPPPPLPNGFPGMGVPAPPPLPSSLCSSMGHSLPPPLPASFGSGIPPPPPLPNGVGILNQPLPPPPPPLPPGFGASPLIPSNTGMPPPPPPPPPPPFLFGGDTRPPLPSVGNCNPPPPPPLPSAFLGSSPQPFTGPGSAPPPPLPPPPPPPPPMFSGGVPTPPPFLSSHGSVLHTLTSTPVSGCLTPPLPAGLFAMGLSLDKGSRKAPIEPAKPMKPLYWTRIELHGRRDSNLPLVWEAVTEPKVDYHELENLFSKTAVKERKKPISDTITKTKTKQVIKLLSNKRSQAVGILMSSLHLDMKDIQHAVLRMDYSVVDLETLQALYENRAVSEEQEKIEKHVKASKNKEHSKPLDKPEQFLYELTTIPNFTERVFCILLHSTISENINSIHRKLELLQKVSQTLREGPAVLRVLGLVLAFGNYMNGGNRTRGQADGFALDILPKLKDVKSNDNSRNLLSYIVSYYLRHFDENAGKEECVFTLPEPQDLFQVSQMKFEDFQKDLRKIKKDLQACDTEAAKVYQKSLEEHLQPFKENMEEFLCKAKSEHEEAETFLAEVHSKFLETSTYFCVKPKLGEKEVSPNSFFTIWHEFSTDFKDCWKKENKIILQERLKEAEEVYKQKKEKASIIVKPKHESGIKAKLSLRS</sequence>
<evidence type="ECO:0000259" key="7">
    <source>
        <dbReference type="PROSITE" id="PS51444"/>
    </source>
</evidence>
<accession>A0A8T2JRT0</accession>
<evidence type="ECO:0000256" key="6">
    <source>
        <dbReference type="SAM" id="MobiDB-lite"/>
    </source>
</evidence>
<feature type="coiled-coil region" evidence="5">
    <location>
        <begin position="736"/>
        <end position="770"/>
    </location>
</feature>
<evidence type="ECO:0000313" key="9">
    <source>
        <dbReference type="Proteomes" id="UP000812440"/>
    </source>
</evidence>
<comment type="subcellular location">
    <subcellularLocation>
        <location evidence="1">Nucleus</location>
    </subcellularLocation>
</comment>
<feature type="region of interest" description="Disordered" evidence="6">
    <location>
        <begin position="396"/>
        <end position="434"/>
    </location>
</feature>
<dbReference type="OrthoDB" id="427644at2759"/>
<proteinExistence type="inferred from homology"/>
<dbReference type="PRINTS" id="PR01217">
    <property type="entry name" value="PRICHEXTENSN"/>
</dbReference>
<dbReference type="PANTHER" id="PTHR45691">
    <property type="entry name" value="PROTEIN DIAPHANOUS"/>
    <property type="match status" value="1"/>
</dbReference>
<keyword evidence="3 5" id="KW-0175">Coiled coil</keyword>
<feature type="region of interest" description="Disordered" evidence="6">
    <location>
        <begin position="134"/>
        <end position="197"/>
    </location>
</feature>
<feature type="compositionally biased region" description="Polar residues" evidence="6">
    <location>
        <begin position="507"/>
        <end position="523"/>
    </location>
</feature>
<organism evidence="8 9">
    <name type="scientific">Hymenochirus boettgeri</name>
    <name type="common">Congo dwarf clawed frog</name>
    <dbReference type="NCBI Taxonomy" id="247094"/>
    <lineage>
        <taxon>Eukaryota</taxon>
        <taxon>Metazoa</taxon>
        <taxon>Chordata</taxon>
        <taxon>Craniata</taxon>
        <taxon>Vertebrata</taxon>
        <taxon>Euteleostomi</taxon>
        <taxon>Amphibia</taxon>
        <taxon>Batrachia</taxon>
        <taxon>Anura</taxon>
        <taxon>Pipoidea</taxon>
        <taxon>Pipidae</taxon>
        <taxon>Pipinae</taxon>
        <taxon>Hymenochirus</taxon>
    </lineage>
</organism>
<feature type="domain" description="FH2" evidence="7">
    <location>
        <begin position="1172"/>
        <end position="1587"/>
    </location>
</feature>
<dbReference type="EMBL" id="JAACNH010000003">
    <property type="protein sequence ID" value="KAG8446992.1"/>
    <property type="molecule type" value="Genomic_DNA"/>
</dbReference>
<dbReference type="InterPro" id="IPR042201">
    <property type="entry name" value="FH2_Formin_sf"/>
</dbReference>
<dbReference type="InterPro" id="IPR051412">
    <property type="entry name" value="Formin_Homology_Diaphanous_sf"/>
</dbReference>
<evidence type="ECO:0000256" key="1">
    <source>
        <dbReference type="ARBA" id="ARBA00004123"/>
    </source>
</evidence>
<feature type="region of interest" description="Disordered" evidence="6">
    <location>
        <begin position="202"/>
        <end position="221"/>
    </location>
</feature>
<keyword evidence="9" id="KW-1185">Reference proteome</keyword>
<feature type="region of interest" description="Disordered" evidence="6">
    <location>
        <begin position="1004"/>
        <end position="1130"/>
    </location>
</feature>
<feature type="compositionally biased region" description="Low complexity" evidence="6">
    <location>
        <begin position="1090"/>
        <end position="1104"/>
    </location>
</feature>
<dbReference type="PANTHER" id="PTHR45691:SF6">
    <property type="entry name" value="PROTEIN DIAPHANOUS"/>
    <property type="match status" value="1"/>
</dbReference>
<feature type="compositionally biased region" description="Pro residues" evidence="6">
    <location>
        <begin position="1105"/>
        <end position="1130"/>
    </location>
</feature>
<dbReference type="GO" id="GO:0005884">
    <property type="term" value="C:actin filament"/>
    <property type="evidence" value="ECO:0007669"/>
    <property type="project" value="TreeGrafter"/>
</dbReference>
<dbReference type="Gene3D" id="1.20.58.2220">
    <property type="entry name" value="Formin, FH2 domain"/>
    <property type="match status" value="1"/>
</dbReference>
<feature type="region of interest" description="Disordered" evidence="6">
    <location>
        <begin position="910"/>
        <end position="950"/>
    </location>
</feature>
<evidence type="ECO:0000256" key="5">
    <source>
        <dbReference type="SAM" id="Coils"/>
    </source>
</evidence>
<comment type="caution">
    <text evidence="8">The sequence shown here is derived from an EMBL/GenBank/DDBJ whole genome shotgun (WGS) entry which is preliminary data.</text>
</comment>
<feature type="compositionally biased region" description="Pro residues" evidence="6">
    <location>
        <begin position="938"/>
        <end position="950"/>
    </location>
</feature>
<feature type="region of interest" description="Disordered" evidence="6">
    <location>
        <begin position="75"/>
        <end position="121"/>
    </location>
</feature>
<dbReference type="Pfam" id="PF02181">
    <property type="entry name" value="FH2"/>
    <property type="match status" value="1"/>
</dbReference>
<feature type="compositionally biased region" description="Basic and acidic residues" evidence="6">
    <location>
        <begin position="180"/>
        <end position="194"/>
    </location>
</feature>
<reference evidence="8" key="1">
    <citation type="thesis" date="2020" institute="ProQuest LLC" country="789 East Eisenhower Parkway, Ann Arbor, MI, USA">
        <title>Comparative Genomics and Chromosome Evolution.</title>
        <authorList>
            <person name="Mudd A.B."/>
        </authorList>
    </citation>
    <scope>NUCLEOTIDE SEQUENCE</scope>
    <source>
        <strain evidence="8">Female2</strain>
        <tissue evidence="8">Blood</tissue>
    </source>
</reference>
<feature type="region of interest" description="Disordered" evidence="6">
    <location>
        <begin position="355"/>
        <end position="376"/>
    </location>
</feature>
<protein>
    <recommendedName>
        <fullName evidence="7">FH2 domain-containing protein</fullName>
    </recommendedName>
</protein>
<feature type="compositionally biased region" description="Polar residues" evidence="6">
    <location>
        <begin position="94"/>
        <end position="103"/>
    </location>
</feature>
<name>A0A8T2JRT0_9PIPI</name>
<evidence type="ECO:0000256" key="2">
    <source>
        <dbReference type="ARBA" id="ARBA00005271"/>
    </source>
</evidence>
<feature type="compositionally biased region" description="Basic and acidic residues" evidence="6">
    <location>
        <begin position="210"/>
        <end position="221"/>
    </location>
</feature>
<feature type="compositionally biased region" description="Pro residues" evidence="6">
    <location>
        <begin position="1052"/>
        <end position="1064"/>
    </location>
</feature>
<dbReference type="GO" id="GO:0005634">
    <property type="term" value="C:nucleus"/>
    <property type="evidence" value="ECO:0007669"/>
    <property type="project" value="UniProtKB-SubCell"/>
</dbReference>
<dbReference type="Proteomes" id="UP000812440">
    <property type="component" value="Chromosome 8_10"/>
</dbReference>
<dbReference type="GO" id="GO:0030041">
    <property type="term" value="P:actin filament polymerization"/>
    <property type="evidence" value="ECO:0007669"/>
    <property type="project" value="TreeGrafter"/>
</dbReference>
<dbReference type="PROSITE" id="PS51444">
    <property type="entry name" value="FH2"/>
    <property type="match status" value="1"/>
</dbReference>
<evidence type="ECO:0000313" key="8">
    <source>
        <dbReference type="EMBL" id="KAG8446992.1"/>
    </source>
</evidence>
<feature type="region of interest" description="Disordered" evidence="6">
    <location>
        <begin position="690"/>
        <end position="728"/>
    </location>
</feature>
<dbReference type="SUPFAM" id="SSF101447">
    <property type="entry name" value="Formin homology 2 domain (FH2 domain)"/>
    <property type="match status" value="1"/>
</dbReference>
<comment type="similarity">
    <text evidence="2">Belongs to the formin homology family. Cappuccino subfamily.</text>
</comment>
<feature type="compositionally biased region" description="Basic and acidic residues" evidence="6">
    <location>
        <begin position="528"/>
        <end position="539"/>
    </location>
</feature>
<evidence type="ECO:0000256" key="3">
    <source>
        <dbReference type="ARBA" id="ARBA00023054"/>
    </source>
</evidence>
<feature type="region of interest" description="Disordered" evidence="6">
    <location>
        <begin position="507"/>
        <end position="545"/>
    </location>
</feature>
<dbReference type="InterPro" id="IPR015425">
    <property type="entry name" value="FH2_Formin"/>
</dbReference>
<dbReference type="SMART" id="SM00498">
    <property type="entry name" value="FH2"/>
    <property type="match status" value="1"/>
</dbReference>
<feature type="compositionally biased region" description="Pro residues" evidence="6">
    <location>
        <begin position="1028"/>
        <end position="1038"/>
    </location>
</feature>